<dbReference type="AlphaFoldDB" id="A0A5N5FBM1"/>
<reference evidence="1 2" key="1">
    <citation type="submission" date="2019-09" db="EMBL/GenBank/DDBJ databases">
        <authorList>
            <person name="Ou C."/>
        </authorList>
    </citation>
    <scope>NUCLEOTIDE SEQUENCE [LARGE SCALE GENOMIC DNA]</scope>
    <source>
        <strain evidence="1">S2</strain>
        <tissue evidence="1">Leaf</tissue>
    </source>
</reference>
<evidence type="ECO:0000313" key="1">
    <source>
        <dbReference type="EMBL" id="KAB2595904.1"/>
    </source>
</evidence>
<dbReference type="EMBL" id="SMOL01000781">
    <property type="protein sequence ID" value="KAB2595904.1"/>
    <property type="molecule type" value="Genomic_DNA"/>
</dbReference>
<evidence type="ECO:0000313" key="2">
    <source>
        <dbReference type="Proteomes" id="UP000327157"/>
    </source>
</evidence>
<accession>A0A5N5FBM1</accession>
<comment type="caution">
    <text evidence="1">The sequence shown here is derived from an EMBL/GenBank/DDBJ whole genome shotgun (WGS) entry which is preliminary data.</text>
</comment>
<dbReference type="Proteomes" id="UP000327157">
    <property type="component" value="Chromosome 7"/>
</dbReference>
<keyword evidence="2" id="KW-1185">Reference proteome</keyword>
<organism evidence="1 2">
    <name type="scientific">Pyrus ussuriensis x Pyrus communis</name>
    <dbReference type="NCBI Taxonomy" id="2448454"/>
    <lineage>
        <taxon>Eukaryota</taxon>
        <taxon>Viridiplantae</taxon>
        <taxon>Streptophyta</taxon>
        <taxon>Embryophyta</taxon>
        <taxon>Tracheophyta</taxon>
        <taxon>Spermatophyta</taxon>
        <taxon>Magnoliopsida</taxon>
        <taxon>eudicotyledons</taxon>
        <taxon>Gunneridae</taxon>
        <taxon>Pentapetalae</taxon>
        <taxon>rosids</taxon>
        <taxon>fabids</taxon>
        <taxon>Rosales</taxon>
        <taxon>Rosaceae</taxon>
        <taxon>Amygdaloideae</taxon>
        <taxon>Maleae</taxon>
        <taxon>Pyrus</taxon>
    </lineage>
</organism>
<reference evidence="2" key="2">
    <citation type="submission" date="2019-10" db="EMBL/GenBank/DDBJ databases">
        <title>A de novo genome assembly of a pear dwarfing rootstock.</title>
        <authorList>
            <person name="Wang F."/>
            <person name="Wang J."/>
            <person name="Li S."/>
            <person name="Zhang Y."/>
            <person name="Fang M."/>
            <person name="Ma L."/>
            <person name="Zhao Y."/>
            <person name="Jiang S."/>
        </authorList>
    </citation>
    <scope>NUCLEOTIDE SEQUENCE [LARGE SCALE GENOMIC DNA]</scope>
</reference>
<name>A0A5N5FBM1_9ROSA</name>
<gene>
    <name evidence="1" type="ORF">D8674_031354</name>
</gene>
<proteinExistence type="predicted"/>
<sequence length="83" mass="9586">MKLFARLIYGSRKIVSRVFLKQVKAFGLVRLKSTMSTTKAPLHRTLKTTNVVLHDGKNIFIQECQAEQLYMDDMKKPFTHQGC</sequence>
<protein>
    <submittedName>
        <fullName evidence="1">Uncharacterized protein</fullName>
    </submittedName>
</protein>
<reference evidence="1 2" key="3">
    <citation type="submission" date="2019-11" db="EMBL/GenBank/DDBJ databases">
        <title>A de novo genome assembly of a pear dwarfing rootstock.</title>
        <authorList>
            <person name="Wang F."/>
            <person name="Wang J."/>
            <person name="Li S."/>
            <person name="Zhang Y."/>
            <person name="Fang M."/>
            <person name="Ma L."/>
            <person name="Zhao Y."/>
            <person name="Jiang S."/>
        </authorList>
    </citation>
    <scope>NUCLEOTIDE SEQUENCE [LARGE SCALE GENOMIC DNA]</scope>
    <source>
        <strain evidence="1">S2</strain>
        <tissue evidence="1">Leaf</tissue>
    </source>
</reference>